<gene>
    <name evidence="6" type="ORF">PADEGAKA_00018</name>
</gene>
<dbReference type="AlphaFoldDB" id="A0A7G9Z3T2"/>
<evidence type="ECO:0000313" key="6">
    <source>
        <dbReference type="EMBL" id="QNO54916.1"/>
    </source>
</evidence>
<dbReference type="GO" id="GO:0016740">
    <property type="term" value="F:transferase activity"/>
    <property type="evidence" value="ECO:0007669"/>
    <property type="project" value="UniProtKB-KW"/>
</dbReference>
<sequence length="127" mass="14485">MPRGEQALKHQLELNPYGWNLTKAILKEINTVAKANNGETLIIIIPTREQVYKNRDSEINGALVAFGKENDITVLDLLPKFREHAKNGEQLHFEIDRHWNANGHKLAAELIYDKLIEEELIPLGGEH</sequence>
<name>A0A7G9Z3T2_9EURY</name>
<organism evidence="6">
    <name type="scientific">Candidatus Methanophaga sp. ANME-1 ERB7</name>
    <dbReference type="NCBI Taxonomy" id="2759913"/>
    <lineage>
        <taxon>Archaea</taxon>
        <taxon>Methanobacteriati</taxon>
        <taxon>Methanobacteriota</taxon>
        <taxon>Stenosarchaea group</taxon>
        <taxon>Methanomicrobia</taxon>
        <taxon>Candidatus Methanophagales</taxon>
        <taxon>Candidatus Methanophagaceae</taxon>
        <taxon>Candidatus Methanophaga</taxon>
    </lineage>
</organism>
<dbReference type="GO" id="GO:0042597">
    <property type="term" value="C:periplasmic space"/>
    <property type="evidence" value="ECO:0007669"/>
    <property type="project" value="UniProtKB-SubCell"/>
</dbReference>
<evidence type="ECO:0000259" key="5">
    <source>
        <dbReference type="Pfam" id="PF16822"/>
    </source>
</evidence>
<keyword evidence="3" id="KW-0732">Signal</keyword>
<comment type="subcellular location">
    <subcellularLocation>
        <location evidence="1">Periplasm</location>
    </subcellularLocation>
</comment>
<protein>
    <recommendedName>
        <fullName evidence="5">AlgX/AlgJ SGNH hydrolase-like domain-containing protein</fullName>
    </recommendedName>
</protein>
<dbReference type="EMBL" id="MT631598">
    <property type="protein sequence ID" value="QNO54916.1"/>
    <property type="molecule type" value="Genomic_DNA"/>
</dbReference>
<feature type="domain" description="AlgX/AlgJ SGNH hydrolase-like" evidence="5">
    <location>
        <begin position="23"/>
        <end position="117"/>
    </location>
</feature>
<dbReference type="InterPro" id="IPR031811">
    <property type="entry name" value="ALGX/ALGJ_SGNH-like"/>
</dbReference>
<evidence type="ECO:0000256" key="2">
    <source>
        <dbReference type="ARBA" id="ARBA00022679"/>
    </source>
</evidence>
<evidence type="ECO:0000256" key="3">
    <source>
        <dbReference type="ARBA" id="ARBA00022729"/>
    </source>
</evidence>
<dbReference type="Pfam" id="PF16822">
    <property type="entry name" value="ALGX"/>
    <property type="match status" value="1"/>
</dbReference>
<evidence type="ECO:0000256" key="1">
    <source>
        <dbReference type="ARBA" id="ARBA00004418"/>
    </source>
</evidence>
<reference evidence="6" key="1">
    <citation type="submission" date="2020-06" db="EMBL/GenBank/DDBJ databases">
        <title>Unique genomic features of the anaerobic methanotrophic archaea.</title>
        <authorList>
            <person name="Chadwick G.L."/>
            <person name="Skennerton C.T."/>
            <person name="Laso-Perez R."/>
            <person name="Leu A.O."/>
            <person name="Speth D.R."/>
            <person name="Yu H."/>
            <person name="Morgan-Lang C."/>
            <person name="Hatzenpichler R."/>
            <person name="Goudeau D."/>
            <person name="Malmstrom R."/>
            <person name="Brazelton W.J."/>
            <person name="Woyke T."/>
            <person name="Hallam S.J."/>
            <person name="Tyson G.W."/>
            <person name="Wegener G."/>
            <person name="Boetius A."/>
            <person name="Orphan V."/>
        </authorList>
    </citation>
    <scope>NUCLEOTIDE SEQUENCE</scope>
</reference>
<evidence type="ECO:0000256" key="4">
    <source>
        <dbReference type="ARBA" id="ARBA00022764"/>
    </source>
</evidence>
<keyword evidence="4" id="KW-0574">Periplasm</keyword>
<keyword evidence="2" id="KW-0808">Transferase</keyword>
<dbReference type="InterPro" id="IPR036514">
    <property type="entry name" value="SGNH_hydro_sf"/>
</dbReference>
<dbReference type="SUPFAM" id="SSF52266">
    <property type="entry name" value="SGNH hydrolase"/>
    <property type="match status" value="1"/>
</dbReference>
<dbReference type="Gene3D" id="3.40.50.1110">
    <property type="entry name" value="SGNH hydrolase"/>
    <property type="match status" value="1"/>
</dbReference>
<proteinExistence type="predicted"/>
<accession>A0A7G9Z3T2</accession>